<name>A0A497YV22_9RHOB</name>
<feature type="domain" description="Glycosyltransferase 2-like" evidence="1">
    <location>
        <begin position="7"/>
        <end position="106"/>
    </location>
</feature>
<comment type="caution">
    <text evidence="2">The sequence shown here is derived from an EMBL/GenBank/DDBJ whole genome shotgun (WGS) entry which is preliminary data.</text>
</comment>
<dbReference type="Proteomes" id="UP000271700">
    <property type="component" value="Unassembled WGS sequence"/>
</dbReference>
<dbReference type="InterPro" id="IPR029044">
    <property type="entry name" value="Nucleotide-diphossugar_trans"/>
</dbReference>
<reference evidence="2 3" key="1">
    <citation type="submission" date="2018-10" db="EMBL/GenBank/DDBJ databases">
        <title>Genomic Encyclopedia of Archaeal and Bacterial Type Strains, Phase II (KMG-II): from individual species to whole genera.</title>
        <authorList>
            <person name="Goeker M."/>
        </authorList>
    </citation>
    <scope>NUCLEOTIDE SEQUENCE [LARGE SCALE GENOMIC DNA]</scope>
    <source>
        <strain evidence="2 3">DSM 29317</strain>
    </source>
</reference>
<evidence type="ECO:0000259" key="1">
    <source>
        <dbReference type="Pfam" id="PF00535"/>
    </source>
</evidence>
<evidence type="ECO:0000313" key="3">
    <source>
        <dbReference type="Proteomes" id="UP000271700"/>
    </source>
</evidence>
<dbReference type="Gene3D" id="3.90.550.10">
    <property type="entry name" value="Spore Coat Polysaccharide Biosynthesis Protein SpsA, Chain A"/>
    <property type="match status" value="1"/>
</dbReference>
<accession>A0A497YV22</accession>
<dbReference type="RefSeq" id="WP_010443454.1">
    <property type="nucleotide sequence ID" value="NZ_AEYW01000024.1"/>
</dbReference>
<dbReference type="Pfam" id="PF00535">
    <property type="entry name" value="Glycos_transf_2"/>
    <property type="match status" value="1"/>
</dbReference>
<dbReference type="PANTHER" id="PTHR43685">
    <property type="entry name" value="GLYCOSYLTRANSFERASE"/>
    <property type="match status" value="1"/>
</dbReference>
<gene>
    <name evidence="2" type="ORF">CLV75_4243</name>
</gene>
<dbReference type="EMBL" id="RCCT01000009">
    <property type="protein sequence ID" value="RLJ98542.1"/>
    <property type="molecule type" value="Genomic_DNA"/>
</dbReference>
<dbReference type="PANTHER" id="PTHR43685:SF2">
    <property type="entry name" value="GLYCOSYLTRANSFERASE 2-LIKE DOMAIN-CONTAINING PROTEIN"/>
    <property type="match status" value="1"/>
</dbReference>
<protein>
    <submittedName>
        <fullName evidence="2">Glycosyltransferase involved in cell wall biosynthesis</fullName>
    </submittedName>
</protein>
<dbReference type="InterPro" id="IPR001173">
    <property type="entry name" value="Glyco_trans_2-like"/>
</dbReference>
<keyword evidence="2" id="KW-0808">Transferase</keyword>
<dbReference type="SUPFAM" id="SSF53448">
    <property type="entry name" value="Nucleotide-diphospho-sugar transferases"/>
    <property type="match status" value="1"/>
</dbReference>
<evidence type="ECO:0000313" key="2">
    <source>
        <dbReference type="EMBL" id="RLJ98542.1"/>
    </source>
</evidence>
<dbReference type="AlphaFoldDB" id="A0A497YV22"/>
<proteinExistence type="predicted"/>
<dbReference type="InterPro" id="IPR050834">
    <property type="entry name" value="Glycosyltransf_2"/>
</dbReference>
<dbReference type="STRING" id="981384.GCA_000192475_00357"/>
<organism evidence="2 3">
    <name type="scientific">Ruegeria conchae</name>
    <dbReference type="NCBI Taxonomy" id="981384"/>
    <lineage>
        <taxon>Bacteria</taxon>
        <taxon>Pseudomonadati</taxon>
        <taxon>Pseudomonadota</taxon>
        <taxon>Alphaproteobacteria</taxon>
        <taxon>Rhodobacterales</taxon>
        <taxon>Roseobacteraceae</taxon>
        <taxon>Ruegeria</taxon>
    </lineage>
</organism>
<dbReference type="OrthoDB" id="9807795at2"/>
<keyword evidence="3" id="KW-1185">Reference proteome</keyword>
<sequence>MTQPWLTVIMPIYNGGDTLDAALSSLDGQCEGLEIVAVNQGSTDNSHELLEAARSRLPIRIIDNPDAKSWTENTNLGLREAASSLITMLHQDDIWSPGRAALLKEMSSRYPNVDIWVHGANLIDLKGNTVGHMCPPFGGAQRVLSFEEALSYLIVQNTVALPAVMFRRAAAMRNGGLDEDLWYTADWDLWLSLAQNGLAWDPTCAASFRIHAASQTMTGSRDLQSFKRQLKIPMERHLVHLPDDLRKIARKRADTANAFNICLASLHHRRLRGCGSALKAIISLGPLEWREFLTRSQIVNRLVPRLKLALKRGT</sequence>
<dbReference type="GO" id="GO:0016740">
    <property type="term" value="F:transferase activity"/>
    <property type="evidence" value="ECO:0007669"/>
    <property type="project" value="UniProtKB-KW"/>
</dbReference>